<keyword evidence="7 14" id="KW-0812">Transmembrane</keyword>
<feature type="transmembrane region" description="Helical" evidence="14">
    <location>
        <begin position="284"/>
        <end position="305"/>
    </location>
</feature>
<dbReference type="SUPFAM" id="SSF48452">
    <property type="entry name" value="TPR-like"/>
    <property type="match status" value="1"/>
</dbReference>
<dbReference type="GO" id="GO:0016020">
    <property type="term" value="C:membrane"/>
    <property type="evidence" value="ECO:0007669"/>
    <property type="project" value="UniProtKB-SubCell"/>
</dbReference>
<keyword evidence="6" id="KW-0808">Transferase</keyword>
<organism evidence="16 17">
    <name type="scientific">Geodia barretti</name>
    <name type="common">Barrett's horny sponge</name>
    <dbReference type="NCBI Taxonomy" id="519541"/>
    <lineage>
        <taxon>Eukaryota</taxon>
        <taxon>Metazoa</taxon>
        <taxon>Porifera</taxon>
        <taxon>Demospongiae</taxon>
        <taxon>Heteroscleromorpha</taxon>
        <taxon>Tetractinellida</taxon>
        <taxon>Astrophorina</taxon>
        <taxon>Geodiidae</taxon>
        <taxon>Geodia</taxon>
    </lineage>
</organism>
<feature type="transmembrane region" description="Helical" evidence="14">
    <location>
        <begin position="12"/>
        <end position="34"/>
    </location>
</feature>
<comment type="similarity">
    <text evidence="4">Belongs to the TMTC family.</text>
</comment>
<evidence type="ECO:0000256" key="5">
    <source>
        <dbReference type="ARBA" id="ARBA00012839"/>
    </source>
</evidence>
<sequence>MAGARPLLTHGAAVFCAAVAALIYLNTLQCGICYDDEPAIKKNKDLRPELTSWLDLFKHDFWGADITSSTSHKSYRPLTVATFRLNYMLHELEPLGYHLVNVLLHSAVVYLYVLLCGVVFSEVWPALIAGLLFAVHPIHTEAVAGLVGRTELLSGIFFCLAFLAYRQSSLRYKTNGIPIFIFLFGANVIKIQWKLSIKDTRLCTLILNYDRQEIVPYSEVSTYSDVSVVGKWWLGVAVLFILCSFLSKEQGITVVAVCVVYDAFCIQKLDLFSGVRLLRSPSAIPRGLLCRSLVLAVSTLSFLIARVRLMKGGPDIFTVNINPPLALDAPYRQLSWSYLIFVNSWLLLNPYSLCADWRFGAVPLIKSLIDPHNLLTLVTFSTIGVLGWLAVTGKGKIHKLLVLALALLVLPYLPASNLFFPVGFVVAERVLYLPSMGQCFLVALGGFAISRKIRGTKLILSIVFLVLATLHGLKTFQRNFDWQTNFHVYSSGMKVNPTNGVLLTNLGIEYAGMHNFTYAETLYRKAIEVSPDHSKGYGNLGGLLEALGQDEEAEESLMKAISFGTSDDTLAKLIETYEFLIKTVLMKNESKLPRALTVLDDALRHYPGVVTLHSLRANVLTRLGRLSEALAALQTASNAPRVMAIVYFNLGLVYGEQGDAKRADEAFRNAIAGKPDYYEAMMELGRLRYWNGIGDLMQAENMMREAYNKLPKSFLAPFYLGEVFVHRKKYPEGKKLLMKGNSRSKGTYRHMLYRLGELHLELNEYTSAVSVLEKVAKLDPQYRDIQSLLQKARKQSRR</sequence>
<comment type="caution">
    <text evidence="16">The sequence shown here is derived from an EMBL/GenBank/DDBJ whole genome shotgun (WGS) entry which is preliminary data.</text>
</comment>
<keyword evidence="17" id="KW-1185">Reference proteome</keyword>
<evidence type="ECO:0000313" key="17">
    <source>
        <dbReference type="Proteomes" id="UP001174909"/>
    </source>
</evidence>
<protein>
    <recommendedName>
        <fullName evidence="5">dolichyl-phosphate-mannose--protein mannosyltransferase</fullName>
        <ecNumber evidence="5">2.4.1.109</ecNumber>
    </recommendedName>
</protein>
<dbReference type="Pfam" id="PF08409">
    <property type="entry name" value="TMTC_DUF1736"/>
    <property type="match status" value="1"/>
</dbReference>
<dbReference type="InterPro" id="IPR019734">
    <property type="entry name" value="TPR_rpt"/>
</dbReference>
<dbReference type="PANTHER" id="PTHR44395:SF1">
    <property type="entry name" value="PROTEIN O-MANNOSYL-TRANSFERASE TMTC3"/>
    <property type="match status" value="1"/>
</dbReference>
<keyword evidence="8" id="KW-0677">Repeat</keyword>
<accession>A0AA35SN09</accession>
<evidence type="ECO:0000256" key="13">
    <source>
        <dbReference type="PROSITE-ProRule" id="PRU00339"/>
    </source>
</evidence>
<feature type="repeat" description="TPR" evidence="13">
    <location>
        <begin position="749"/>
        <end position="782"/>
    </location>
</feature>
<proteinExistence type="inferred from homology"/>
<dbReference type="Pfam" id="PF13181">
    <property type="entry name" value="TPR_8"/>
    <property type="match status" value="1"/>
</dbReference>
<feature type="transmembrane region" description="Helical" evidence="14">
    <location>
        <begin position="430"/>
        <end position="449"/>
    </location>
</feature>
<dbReference type="PROSITE" id="PS50005">
    <property type="entry name" value="TPR"/>
    <property type="match status" value="3"/>
</dbReference>
<evidence type="ECO:0000256" key="6">
    <source>
        <dbReference type="ARBA" id="ARBA00022679"/>
    </source>
</evidence>
<evidence type="ECO:0000256" key="3">
    <source>
        <dbReference type="ARBA" id="ARBA00004922"/>
    </source>
</evidence>
<evidence type="ECO:0000256" key="9">
    <source>
        <dbReference type="ARBA" id="ARBA00022803"/>
    </source>
</evidence>
<feature type="repeat" description="TPR" evidence="13">
    <location>
        <begin position="644"/>
        <end position="677"/>
    </location>
</feature>
<dbReference type="EMBL" id="CASHTH010002584">
    <property type="protein sequence ID" value="CAI8032107.1"/>
    <property type="molecule type" value="Genomic_DNA"/>
</dbReference>
<dbReference type="AlphaFoldDB" id="A0AA35SN09"/>
<evidence type="ECO:0000256" key="10">
    <source>
        <dbReference type="ARBA" id="ARBA00022824"/>
    </source>
</evidence>
<dbReference type="Proteomes" id="UP001174909">
    <property type="component" value="Unassembled WGS sequence"/>
</dbReference>
<dbReference type="Gene3D" id="1.25.40.10">
    <property type="entry name" value="Tetratricopeptide repeat domain"/>
    <property type="match status" value="2"/>
</dbReference>
<keyword evidence="11 14" id="KW-1133">Transmembrane helix</keyword>
<feature type="transmembrane region" description="Helical" evidence="14">
    <location>
        <begin position="456"/>
        <end position="473"/>
    </location>
</feature>
<evidence type="ECO:0000256" key="11">
    <source>
        <dbReference type="ARBA" id="ARBA00022989"/>
    </source>
</evidence>
<evidence type="ECO:0000256" key="7">
    <source>
        <dbReference type="ARBA" id="ARBA00022692"/>
    </source>
</evidence>
<evidence type="ECO:0000259" key="15">
    <source>
        <dbReference type="Pfam" id="PF08409"/>
    </source>
</evidence>
<dbReference type="SMART" id="SM00028">
    <property type="entry name" value="TPR"/>
    <property type="match status" value="5"/>
</dbReference>
<evidence type="ECO:0000256" key="12">
    <source>
        <dbReference type="ARBA" id="ARBA00023136"/>
    </source>
</evidence>
<keyword evidence="12 14" id="KW-0472">Membrane</keyword>
<comment type="subcellular location">
    <subcellularLocation>
        <location evidence="2">Endoplasmic reticulum</location>
    </subcellularLocation>
    <subcellularLocation>
        <location evidence="1">Membrane</location>
        <topology evidence="1">Multi-pass membrane protein</topology>
    </subcellularLocation>
</comment>
<evidence type="ECO:0000313" key="16">
    <source>
        <dbReference type="EMBL" id="CAI8032107.1"/>
    </source>
</evidence>
<evidence type="ECO:0000256" key="1">
    <source>
        <dbReference type="ARBA" id="ARBA00004141"/>
    </source>
</evidence>
<dbReference type="Pfam" id="PF13432">
    <property type="entry name" value="TPR_16"/>
    <property type="match status" value="2"/>
</dbReference>
<evidence type="ECO:0000256" key="14">
    <source>
        <dbReference type="SAM" id="Phobius"/>
    </source>
</evidence>
<dbReference type="InterPro" id="IPR011990">
    <property type="entry name" value="TPR-like_helical_dom_sf"/>
</dbReference>
<comment type="pathway">
    <text evidence="3">Protein modification; protein glycosylation.</text>
</comment>
<evidence type="ECO:0000256" key="8">
    <source>
        <dbReference type="ARBA" id="ARBA00022737"/>
    </source>
</evidence>
<dbReference type="GO" id="GO:0004169">
    <property type="term" value="F:dolichyl-phosphate-mannose-protein mannosyltransferase activity"/>
    <property type="evidence" value="ECO:0007669"/>
    <property type="project" value="UniProtKB-EC"/>
</dbReference>
<keyword evidence="9 13" id="KW-0802">TPR repeat</keyword>
<dbReference type="EC" id="2.4.1.109" evidence="5"/>
<keyword evidence="10" id="KW-0256">Endoplasmic reticulum</keyword>
<feature type="domain" description="DUF1736" evidence="15">
    <location>
        <begin position="317"/>
        <end position="382"/>
    </location>
</feature>
<feature type="repeat" description="TPR" evidence="13">
    <location>
        <begin position="500"/>
        <end position="533"/>
    </location>
</feature>
<dbReference type="InterPro" id="IPR013618">
    <property type="entry name" value="TMTC_DUF1736"/>
</dbReference>
<feature type="transmembrane region" description="Helical" evidence="14">
    <location>
        <begin position="400"/>
        <end position="424"/>
    </location>
</feature>
<dbReference type="PANTHER" id="PTHR44395">
    <property type="match status" value="1"/>
</dbReference>
<feature type="transmembrane region" description="Helical" evidence="14">
    <location>
        <begin position="373"/>
        <end position="391"/>
    </location>
</feature>
<gene>
    <name evidence="16" type="ORF">GBAR_LOCUS18177</name>
</gene>
<feature type="transmembrane region" description="Helical" evidence="14">
    <location>
        <begin position="109"/>
        <end position="134"/>
    </location>
</feature>
<evidence type="ECO:0000256" key="2">
    <source>
        <dbReference type="ARBA" id="ARBA00004240"/>
    </source>
</evidence>
<reference evidence="16" key="1">
    <citation type="submission" date="2023-03" db="EMBL/GenBank/DDBJ databases">
        <authorList>
            <person name="Steffen K."/>
            <person name="Cardenas P."/>
        </authorList>
    </citation>
    <scope>NUCLEOTIDE SEQUENCE</scope>
</reference>
<dbReference type="Pfam" id="PF13431">
    <property type="entry name" value="TPR_17"/>
    <property type="match status" value="1"/>
</dbReference>
<evidence type="ECO:0000256" key="4">
    <source>
        <dbReference type="ARBA" id="ARBA00007882"/>
    </source>
</evidence>
<name>A0AA35SN09_GEOBA</name>
<feature type="transmembrane region" description="Helical" evidence="14">
    <location>
        <begin position="146"/>
        <end position="165"/>
    </location>
</feature>
<dbReference type="GO" id="GO:0005783">
    <property type="term" value="C:endoplasmic reticulum"/>
    <property type="evidence" value="ECO:0007669"/>
    <property type="project" value="UniProtKB-SubCell"/>
</dbReference>